<evidence type="ECO:0000256" key="2">
    <source>
        <dbReference type="ARBA" id="ARBA00022630"/>
    </source>
</evidence>
<dbReference type="InterPro" id="IPR012941">
    <property type="entry name" value="Phe_hydrox_C_dim_dom"/>
</dbReference>
<evidence type="ECO:0000259" key="6">
    <source>
        <dbReference type="Pfam" id="PF07976"/>
    </source>
</evidence>
<gene>
    <name evidence="7" type="ORF">PHACADRAFT_264124</name>
</gene>
<accession>K5ULX8</accession>
<organism evidence="7 8">
    <name type="scientific">Phanerochaete carnosa (strain HHB-10118-sp)</name>
    <name type="common">White-rot fungus</name>
    <name type="synonym">Peniophora carnosa</name>
    <dbReference type="NCBI Taxonomy" id="650164"/>
    <lineage>
        <taxon>Eukaryota</taxon>
        <taxon>Fungi</taxon>
        <taxon>Dikarya</taxon>
        <taxon>Basidiomycota</taxon>
        <taxon>Agaricomycotina</taxon>
        <taxon>Agaricomycetes</taxon>
        <taxon>Polyporales</taxon>
        <taxon>Phanerochaetaceae</taxon>
        <taxon>Phanerochaete</taxon>
    </lineage>
</organism>
<dbReference type="EMBL" id="JH930478">
    <property type="protein sequence ID" value="EKM50701.1"/>
    <property type="molecule type" value="Genomic_DNA"/>
</dbReference>
<dbReference type="Gene3D" id="3.40.30.20">
    <property type="match status" value="1"/>
</dbReference>
<dbReference type="AlphaFoldDB" id="K5ULX8"/>
<keyword evidence="2" id="KW-0285">Flavoprotein</keyword>
<dbReference type="PANTHER" id="PTHR43004:SF20">
    <property type="entry name" value="2-MONOOXYGENASE, PUTATIVE (AFU_ORTHOLOGUE AFUA_1G13660)-RELATED"/>
    <property type="match status" value="1"/>
</dbReference>
<comment type="similarity">
    <text evidence="1">Belongs to the PheA/TfdB FAD monooxygenase family.</text>
</comment>
<dbReference type="SUPFAM" id="SSF51905">
    <property type="entry name" value="FAD/NAD(P)-binding domain"/>
    <property type="match status" value="1"/>
</dbReference>
<dbReference type="Gene3D" id="3.50.50.60">
    <property type="entry name" value="FAD/NAD(P)-binding domain"/>
    <property type="match status" value="1"/>
</dbReference>
<dbReference type="InterPro" id="IPR036249">
    <property type="entry name" value="Thioredoxin-like_sf"/>
</dbReference>
<keyword evidence="4" id="KW-0560">Oxidoreductase</keyword>
<evidence type="ECO:0008006" key="9">
    <source>
        <dbReference type="Google" id="ProtNLM"/>
    </source>
</evidence>
<dbReference type="Pfam" id="PF07976">
    <property type="entry name" value="Phe_hydrox_dim"/>
    <property type="match status" value="1"/>
</dbReference>
<dbReference type="KEGG" id="pco:PHACADRAFT_264124"/>
<dbReference type="PRINTS" id="PR00420">
    <property type="entry name" value="RNGMNOXGNASE"/>
</dbReference>
<dbReference type="GO" id="GO:0071949">
    <property type="term" value="F:FAD binding"/>
    <property type="evidence" value="ECO:0007669"/>
    <property type="project" value="InterPro"/>
</dbReference>
<dbReference type="CDD" id="cd02979">
    <property type="entry name" value="PHOX_C"/>
    <property type="match status" value="1"/>
</dbReference>
<dbReference type="RefSeq" id="XP_007400965.1">
    <property type="nucleotide sequence ID" value="XM_007400903.1"/>
</dbReference>
<keyword evidence="3" id="KW-0274">FAD</keyword>
<dbReference type="InParanoid" id="K5ULX8"/>
<dbReference type="GO" id="GO:0016709">
    <property type="term" value="F:oxidoreductase activity, acting on paired donors, with incorporation or reduction of molecular oxygen, NAD(P)H as one donor, and incorporation of one atom of oxygen"/>
    <property type="evidence" value="ECO:0007669"/>
    <property type="project" value="UniProtKB-ARBA"/>
</dbReference>
<dbReference type="HOGENOM" id="CLU_009665_9_2_1"/>
<evidence type="ECO:0000313" key="7">
    <source>
        <dbReference type="EMBL" id="EKM50701.1"/>
    </source>
</evidence>
<dbReference type="Proteomes" id="UP000008370">
    <property type="component" value="Unassembled WGS sequence"/>
</dbReference>
<evidence type="ECO:0000256" key="3">
    <source>
        <dbReference type="ARBA" id="ARBA00022827"/>
    </source>
</evidence>
<dbReference type="STRING" id="650164.K5ULX8"/>
<dbReference type="Gene3D" id="3.30.9.10">
    <property type="entry name" value="D-Amino Acid Oxidase, subunit A, domain 2"/>
    <property type="match status" value="1"/>
</dbReference>
<keyword evidence="8" id="KW-1185">Reference proteome</keyword>
<feature type="domain" description="FAD-binding" evidence="5">
    <location>
        <begin position="97"/>
        <end position="300"/>
    </location>
</feature>
<dbReference type="Pfam" id="PF01494">
    <property type="entry name" value="FAD_binding_3"/>
    <property type="match status" value="1"/>
</dbReference>
<name>K5ULX8_PHACS</name>
<dbReference type="SUPFAM" id="SSF54373">
    <property type="entry name" value="FAD-linked reductases, C-terminal domain"/>
    <property type="match status" value="1"/>
</dbReference>
<sequence>MAAFYNPSPDGGIMRTGRAADVTAPTARYPFEVTLHQGAIENIFLDSMASMGVQVERPIVPTSIQLSADKAELKDPHSYPAKVVLKHLAPEEGHPDTEVVNAKFVIGADGAHSWVRKSFDISMEGEQTNYIWGVVDIVPETDFPDVRNRCAIHSTNGSCMIVPREGDKIRLYLQLTDSDVISPETGRVDKNRMGPEKLMQVAKKTFYPYTMHADKFDWWTIYIIGQRVASQFSVNERIFIAGDACHTHSPKAGQGMNASMNDTHNLIWKLSHVLRGWADMSLLKTYEFERRRYAQDLIAFDRKFSALFSDKPRTSENEGGVSHEEFLQAFQTFGAFTSGIGIHYAPSAVVNTTHQAHAPALVIGQRMLPHVFVRTADGRPFEVQDLLPADTRFKVLVFAGDTSDAAQLARVRRLAEDIEGGFYRRFGGQDPSKVFDVLALCSASKEKVNYTDLPSVFRAHWSKVLVDDTDMFSRIGGGGYDAYGIDKQKGAVVVVRPDGYIGVVAPYESIKDVDDYFAGFMKA</sequence>
<dbReference type="OrthoDB" id="1716816at2759"/>
<dbReference type="InterPro" id="IPR002938">
    <property type="entry name" value="FAD-bd"/>
</dbReference>
<dbReference type="PANTHER" id="PTHR43004">
    <property type="entry name" value="TRK SYSTEM POTASSIUM UPTAKE PROTEIN"/>
    <property type="match status" value="1"/>
</dbReference>
<evidence type="ECO:0000259" key="5">
    <source>
        <dbReference type="Pfam" id="PF01494"/>
    </source>
</evidence>
<evidence type="ECO:0000313" key="8">
    <source>
        <dbReference type="Proteomes" id="UP000008370"/>
    </source>
</evidence>
<protein>
    <recommendedName>
        <fullName evidence="9">FAD-binding domain-containing protein</fullName>
    </recommendedName>
</protein>
<dbReference type="InterPro" id="IPR036188">
    <property type="entry name" value="FAD/NAD-bd_sf"/>
</dbReference>
<dbReference type="InterPro" id="IPR050641">
    <property type="entry name" value="RIFMO-like"/>
</dbReference>
<dbReference type="SUPFAM" id="SSF52833">
    <property type="entry name" value="Thioredoxin-like"/>
    <property type="match status" value="1"/>
</dbReference>
<reference evidence="7 8" key="1">
    <citation type="journal article" date="2012" name="BMC Genomics">
        <title>Comparative genomics of the white-rot fungi, Phanerochaete carnosa and P. chrysosporium, to elucidate the genetic basis of the distinct wood types they colonize.</title>
        <authorList>
            <person name="Suzuki H."/>
            <person name="MacDonald J."/>
            <person name="Syed K."/>
            <person name="Salamov A."/>
            <person name="Hori C."/>
            <person name="Aerts A."/>
            <person name="Henrissat B."/>
            <person name="Wiebenga A."/>
            <person name="vanKuyk P.A."/>
            <person name="Barry K."/>
            <person name="Lindquist E."/>
            <person name="LaButti K."/>
            <person name="Lapidus A."/>
            <person name="Lucas S."/>
            <person name="Coutinho P."/>
            <person name="Gong Y."/>
            <person name="Samejima M."/>
            <person name="Mahadevan R."/>
            <person name="Abou-Zaid M."/>
            <person name="de Vries R.P."/>
            <person name="Igarashi K."/>
            <person name="Yadav J.S."/>
            <person name="Grigoriev I.V."/>
            <person name="Master E.R."/>
        </authorList>
    </citation>
    <scope>NUCLEOTIDE SEQUENCE [LARGE SCALE GENOMIC DNA]</scope>
    <source>
        <strain evidence="7 8">HHB-10118-sp</strain>
    </source>
</reference>
<proteinExistence type="inferred from homology"/>
<dbReference type="InterPro" id="IPR038220">
    <property type="entry name" value="PHOX_C_sf"/>
</dbReference>
<feature type="domain" description="Phenol hydroxylase-like C-terminal dimerisation" evidence="6">
    <location>
        <begin position="342"/>
        <end position="522"/>
    </location>
</feature>
<dbReference type="GeneID" id="18918750"/>
<evidence type="ECO:0000256" key="4">
    <source>
        <dbReference type="ARBA" id="ARBA00023002"/>
    </source>
</evidence>
<evidence type="ECO:0000256" key="1">
    <source>
        <dbReference type="ARBA" id="ARBA00007801"/>
    </source>
</evidence>